<reference evidence="2" key="1">
    <citation type="submission" date="2020-07" db="EMBL/GenBank/DDBJ databases">
        <title>Genome sequence and genetic diversity analysis of an under-domesticated orphan crop, white fonio (Digitaria exilis).</title>
        <authorList>
            <person name="Bennetzen J.L."/>
            <person name="Chen S."/>
            <person name="Ma X."/>
            <person name="Wang X."/>
            <person name="Yssel A.E.J."/>
            <person name="Chaluvadi S.R."/>
            <person name="Johnson M."/>
            <person name="Gangashetty P."/>
            <person name="Hamidou F."/>
            <person name="Sanogo M.D."/>
            <person name="Zwaenepoel A."/>
            <person name="Wallace J."/>
            <person name="Van De Peer Y."/>
            <person name="Van Deynze A."/>
        </authorList>
    </citation>
    <scope>NUCLEOTIDE SEQUENCE</scope>
    <source>
        <tissue evidence="2">Leaves</tissue>
    </source>
</reference>
<keyword evidence="3" id="KW-1185">Reference proteome</keyword>
<feature type="region of interest" description="Disordered" evidence="1">
    <location>
        <begin position="99"/>
        <end position="152"/>
    </location>
</feature>
<evidence type="ECO:0000256" key="1">
    <source>
        <dbReference type="SAM" id="MobiDB-lite"/>
    </source>
</evidence>
<comment type="caution">
    <text evidence="2">The sequence shown here is derived from an EMBL/GenBank/DDBJ whole genome shotgun (WGS) entry which is preliminary data.</text>
</comment>
<proteinExistence type="predicted"/>
<dbReference type="EMBL" id="JACEFO010002816">
    <property type="protein sequence ID" value="KAF8648305.1"/>
    <property type="molecule type" value="Genomic_DNA"/>
</dbReference>
<protein>
    <submittedName>
        <fullName evidence="2">Uncharacterized protein</fullName>
    </submittedName>
</protein>
<evidence type="ECO:0000313" key="3">
    <source>
        <dbReference type="Proteomes" id="UP000636709"/>
    </source>
</evidence>
<sequence length="152" mass="16336">MEHLSAVKVKQEEVVVLDADEKAGLPGAAGPAPEPWQAAAALTVPPFLEKTFDCGGPGDGRRGLVGRGAEQLRGVGPARLRGGAPRSPLQARQLLHLPPAAQHLRIPQGEPGQVGVRARRLPRRPAPPPRQHPPPPRRRGRVVQVGEERRRL</sequence>
<accession>A0A834ZZ11</accession>
<name>A0A834ZZ11_9POAL</name>
<gene>
    <name evidence="2" type="ORF">HU200_064885</name>
</gene>
<dbReference type="AlphaFoldDB" id="A0A834ZZ11"/>
<organism evidence="2 3">
    <name type="scientific">Digitaria exilis</name>
    <dbReference type="NCBI Taxonomy" id="1010633"/>
    <lineage>
        <taxon>Eukaryota</taxon>
        <taxon>Viridiplantae</taxon>
        <taxon>Streptophyta</taxon>
        <taxon>Embryophyta</taxon>
        <taxon>Tracheophyta</taxon>
        <taxon>Spermatophyta</taxon>
        <taxon>Magnoliopsida</taxon>
        <taxon>Liliopsida</taxon>
        <taxon>Poales</taxon>
        <taxon>Poaceae</taxon>
        <taxon>PACMAD clade</taxon>
        <taxon>Panicoideae</taxon>
        <taxon>Panicodae</taxon>
        <taxon>Paniceae</taxon>
        <taxon>Anthephorinae</taxon>
        <taxon>Digitaria</taxon>
    </lineage>
</organism>
<evidence type="ECO:0000313" key="2">
    <source>
        <dbReference type="EMBL" id="KAF8648305.1"/>
    </source>
</evidence>
<dbReference type="Proteomes" id="UP000636709">
    <property type="component" value="Unassembled WGS sequence"/>
</dbReference>
<feature type="compositionally biased region" description="Pro residues" evidence="1">
    <location>
        <begin position="124"/>
        <end position="134"/>
    </location>
</feature>